<name>A0A2M7SCX2_9BACT</name>
<reference evidence="3" key="1">
    <citation type="submission" date="2017-09" db="EMBL/GenBank/DDBJ databases">
        <title>Depth-based differentiation of microbial function through sediment-hosted aquifers and enrichment of novel symbionts in the deep terrestrial subsurface.</title>
        <authorList>
            <person name="Probst A.J."/>
            <person name="Ladd B."/>
            <person name="Jarett J.K."/>
            <person name="Geller-Mcgrath D.E."/>
            <person name="Sieber C.M.K."/>
            <person name="Emerson J.B."/>
            <person name="Anantharaman K."/>
            <person name="Thomas B.C."/>
            <person name="Malmstrom R."/>
            <person name="Stieglmeier M."/>
            <person name="Klingl A."/>
            <person name="Woyke T."/>
            <person name="Ryan C.M."/>
            <person name="Banfield J.F."/>
        </authorList>
    </citation>
    <scope>NUCLEOTIDE SEQUENCE [LARGE SCALE GENOMIC DNA]</scope>
</reference>
<protein>
    <recommendedName>
        <fullName evidence="1">FlgD/Vpr Ig-like domain-containing protein</fullName>
    </recommendedName>
</protein>
<comment type="caution">
    <text evidence="2">The sequence shown here is derived from an EMBL/GenBank/DDBJ whole genome shotgun (WGS) entry which is preliminary data.</text>
</comment>
<dbReference type="EMBL" id="PFMR01000127">
    <property type="protein sequence ID" value="PIZ17320.1"/>
    <property type="molecule type" value="Genomic_DNA"/>
</dbReference>
<evidence type="ECO:0000259" key="1">
    <source>
        <dbReference type="Pfam" id="PF13860"/>
    </source>
</evidence>
<dbReference type="SUPFAM" id="SSF49785">
    <property type="entry name" value="Galactose-binding domain-like"/>
    <property type="match status" value="1"/>
</dbReference>
<evidence type="ECO:0000313" key="2">
    <source>
        <dbReference type="EMBL" id="PIZ17320.1"/>
    </source>
</evidence>
<gene>
    <name evidence="2" type="ORF">COY52_04740</name>
</gene>
<dbReference type="Proteomes" id="UP000229307">
    <property type="component" value="Unassembled WGS sequence"/>
</dbReference>
<accession>A0A2M7SCX2</accession>
<dbReference type="InterPro" id="IPR025965">
    <property type="entry name" value="FlgD/Vpr_Ig-like"/>
</dbReference>
<organism evidence="2 3">
    <name type="scientific">Candidatus Desantisbacteria bacterium CG_4_10_14_0_8_um_filter_48_22</name>
    <dbReference type="NCBI Taxonomy" id="1974543"/>
    <lineage>
        <taxon>Bacteria</taxon>
        <taxon>Candidatus Desantisiibacteriota</taxon>
    </lineage>
</organism>
<dbReference type="Gene3D" id="2.60.120.260">
    <property type="entry name" value="Galactose-binding domain-like"/>
    <property type="match status" value="1"/>
</dbReference>
<dbReference type="Pfam" id="PF13860">
    <property type="entry name" value="FlgD_ig"/>
    <property type="match status" value="1"/>
</dbReference>
<evidence type="ECO:0000313" key="3">
    <source>
        <dbReference type="Proteomes" id="UP000229307"/>
    </source>
</evidence>
<dbReference type="AlphaFoldDB" id="A0A2M7SCX2"/>
<sequence>MRTFRISLIAGIAISVCIVNMVNIAFAGSLPWVQESMDFITGSDTEVEYNERGYVILIKSKNLIPNYSFEAGTNEDADNWTEAGDADRASDKVHSGAWSLKSICVNSNASSTNGPFTVTPGHTYKFGVWIFRDSGFAGSTSIDMSDLPTGDPTAVVSASGAWTYGYVNWQNPSYTSVTVRAVTDGTSNGKVWFDDLELIDLTEASGATYGLYTSNLLECDTDVTFGKLSWIADIPEGCTIAFLTASASSPDGLNASLDTVATAVTNSGECEIKSPPNKYFQFRAILKSVSGKITPVLKKVTVTSAVKAINTEVGAERSYKAVLVPGELVNFKIHFNIPMSTDPADSCAVTIVPVSGTPLTLNGSGIWTDSYTFETNNTETLGSMGGGFATVAVSGGKTTTYSHPIRQTYSSFILFATDEKATVDRFNLFPNPFSPNGDGRNDEASLMFTAGTDPTDVTVKIFDLKGKLMKTLFSRQAVIGDQTVAWDGRDEKGQICPVGVYVIQLKKGNVAKNGTITLAK</sequence>
<proteinExistence type="predicted"/>
<feature type="domain" description="FlgD/Vpr Ig-like" evidence="1">
    <location>
        <begin position="443"/>
        <end position="507"/>
    </location>
</feature>
<dbReference type="InterPro" id="IPR008979">
    <property type="entry name" value="Galactose-bd-like_sf"/>
</dbReference>
<dbReference type="Gene3D" id="2.60.40.4070">
    <property type="match status" value="1"/>
</dbReference>